<dbReference type="GO" id="GO:0016829">
    <property type="term" value="F:lyase activity"/>
    <property type="evidence" value="ECO:0007669"/>
    <property type="project" value="UniProtKB-KW"/>
</dbReference>
<gene>
    <name evidence="6 10" type="primary">argH</name>
    <name evidence="10" type="ORF">CKO45_06910</name>
</gene>
<dbReference type="InterPro" id="IPR009049">
    <property type="entry name" value="Argininosuccinate_lyase"/>
</dbReference>
<evidence type="ECO:0000256" key="5">
    <source>
        <dbReference type="ARBA" id="ARBA00023239"/>
    </source>
</evidence>
<proteinExistence type="inferred from homology"/>
<dbReference type="Gene3D" id="1.10.275.10">
    <property type="entry name" value="Fumarase/aspartase (N-terminal domain)"/>
    <property type="match status" value="1"/>
</dbReference>
<dbReference type="PRINTS" id="PR00145">
    <property type="entry name" value="ARGSUCLYASE"/>
</dbReference>
<comment type="caution">
    <text evidence="10">The sequence shown here is derived from an EMBL/GenBank/DDBJ whole genome shotgun (WGS) entry which is preliminary data.</text>
</comment>
<evidence type="ECO:0000256" key="3">
    <source>
        <dbReference type="ARBA" id="ARBA00012338"/>
    </source>
</evidence>
<name>A0ABS1CU03_9PROT</name>
<evidence type="ECO:0000256" key="6">
    <source>
        <dbReference type="HAMAP-Rule" id="MF_00006"/>
    </source>
</evidence>
<dbReference type="Pfam" id="PF00206">
    <property type="entry name" value="Lyase_1"/>
    <property type="match status" value="1"/>
</dbReference>
<protein>
    <recommendedName>
        <fullName evidence="3 6">Argininosuccinate lyase</fullName>
        <shortName evidence="6">ASAL</shortName>
        <ecNumber evidence="3 6">4.3.2.1</ecNumber>
    </recommendedName>
    <alternativeName>
        <fullName evidence="6">Arginosuccinase</fullName>
    </alternativeName>
</protein>
<dbReference type="InterPro" id="IPR008948">
    <property type="entry name" value="L-Aspartase-like"/>
</dbReference>
<dbReference type="EC" id="4.3.2.1" evidence="3 6"/>
<evidence type="ECO:0000256" key="2">
    <source>
        <dbReference type="ARBA" id="ARBA00004941"/>
    </source>
</evidence>
<keyword evidence="5 6" id="KW-0456">Lyase</keyword>
<dbReference type="InterPro" id="IPR022761">
    <property type="entry name" value="Fumarate_lyase_N"/>
</dbReference>
<evidence type="ECO:0000259" key="8">
    <source>
        <dbReference type="Pfam" id="PF00206"/>
    </source>
</evidence>
<feature type="domain" description="Fumarate lyase N-terminal" evidence="8">
    <location>
        <begin position="39"/>
        <end position="333"/>
    </location>
</feature>
<dbReference type="Proteomes" id="UP000697995">
    <property type="component" value="Unassembled WGS sequence"/>
</dbReference>
<evidence type="ECO:0000256" key="7">
    <source>
        <dbReference type="SAM" id="MobiDB-lite"/>
    </source>
</evidence>
<keyword evidence="6" id="KW-0028">Amino-acid biosynthesis</keyword>
<organism evidence="10 11">
    <name type="scientific">Paracraurococcus ruber</name>
    <dbReference type="NCBI Taxonomy" id="77675"/>
    <lineage>
        <taxon>Bacteria</taxon>
        <taxon>Pseudomonadati</taxon>
        <taxon>Pseudomonadota</taxon>
        <taxon>Alphaproteobacteria</taxon>
        <taxon>Acetobacterales</taxon>
        <taxon>Roseomonadaceae</taxon>
        <taxon>Paracraurococcus</taxon>
    </lineage>
</organism>
<dbReference type="CDD" id="cd01359">
    <property type="entry name" value="Argininosuccinate_lyase"/>
    <property type="match status" value="1"/>
</dbReference>
<keyword evidence="4 6" id="KW-0055">Arginine biosynthesis</keyword>
<dbReference type="InterPro" id="IPR029419">
    <property type="entry name" value="Arg_succ_lyase_C"/>
</dbReference>
<evidence type="ECO:0000256" key="1">
    <source>
        <dbReference type="ARBA" id="ARBA00000985"/>
    </source>
</evidence>
<comment type="catalytic activity">
    <reaction evidence="1 6">
        <text>2-(N(omega)-L-arginino)succinate = fumarate + L-arginine</text>
        <dbReference type="Rhea" id="RHEA:24020"/>
        <dbReference type="ChEBI" id="CHEBI:29806"/>
        <dbReference type="ChEBI" id="CHEBI:32682"/>
        <dbReference type="ChEBI" id="CHEBI:57472"/>
        <dbReference type="EC" id="4.3.2.1"/>
    </reaction>
</comment>
<dbReference type="HAMAP" id="MF_00006">
    <property type="entry name" value="Arg_succ_lyase"/>
    <property type="match status" value="1"/>
</dbReference>
<accession>A0ABS1CU03</accession>
<reference evidence="10 11" key="1">
    <citation type="journal article" date="2020" name="Microorganisms">
        <title>Osmotic Adaptation and Compatible Solute Biosynthesis of Phototrophic Bacteria as Revealed from Genome Analyses.</title>
        <authorList>
            <person name="Imhoff J.F."/>
            <person name="Rahn T."/>
            <person name="Kunzel S."/>
            <person name="Keller A."/>
            <person name="Neulinger S.C."/>
        </authorList>
    </citation>
    <scope>NUCLEOTIDE SEQUENCE [LARGE SCALE GENOMIC DNA]</scope>
    <source>
        <strain evidence="10 11">DSM 15382</strain>
    </source>
</reference>
<dbReference type="SUPFAM" id="SSF48557">
    <property type="entry name" value="L-aspartase-like"/>
    <property type="match status" value="1"/>
</dbReference>
<dbReference type="InterPro" id="IPR024083">
    <property type="entry name" value="Fumarase/histidase_N"/>
</dbReference>
<dbReference type="InterPro" id="IPR020557">
    <property type="entry name" value="Fumarate_lyase_CS"/>
</dbReference>
<comment type="similarity">
    <text evidence="6">Belongs to the lyase 1 family. Argininosuccinate lyase subfamily.</text>
</comment>
<evidence type="ECO:0000313" key="10">
    <source>
        <dbReference type="EMBL" id="MBK1657959.1"/>
    </source>
</evidence>
<evidence type="ECO:0000259" key="9">
    <source>
        <dbReference type="Pfam" id="PF14698"/>
    </source>
</evidence>
<dbReference type="NCBIfam" id="TIGR00838">
    <property type="entry name" value="argH"/>
    <property type="match status" value="1"/>
</dbReference>
<dbReference type="PANTHER" id="PTHR43814">
    <property type="entry name" value="ARGININOSUCCINATE LYASE"/>
    <property type="match status" value="1"/>
</dbReference>
<keyword evidence="6" id="KW-0963">Cytoplasm</keyword>
<comment type="pathway">
    <text evidence="2 6">Amino-acid biosynthesis; L-arginine biosynthesis; L-arginine from L-ornithine and carbamoyl phosphate: step 3/3.</text>
</comment>
<evidence type="ECO:0000313" key="11">
    <source>
        <dbReference type="Proteomes" id="UP000697995"/>
    </source>
</evidence>
<dbReference type="Pfam" id="PF14698">
    <property type="entry name" value="ASL_C2"/>
    <property type="match status" value="1"/>
</dbReference>
<feature type="compositionally biased region" description="Polar residues" evidence="7">
    <location>
        <begin position="25"/>
        <end position="37"/>
    </location>
</feature>
<dbReference type="Gene3D" id="1.20.200.10">
    <property type="entry name" value="Fumarase/aspartase (Central domain)"/>
    <property type="match status" value="1"/>
</dbReference>
<dbReference type="Gene3D" id="1.10.40.30">
    <property type="entry name" value="Fumarase/aspartase (C-terminal domain)"/>
    <property type="match status" value="1"/>
</dbReference>
<feature type="domain" description="Argininosuccinate lyase C-terminal" evidence="9">
    <location>
        <begin position="396"/>
        <end position="465"/>
    </location>
</feature>
<sequence length="490" mass="52786">MGAAARVPAARISPRRGIARPESAANVSEGTTNNSQWGGRFAAGPSAIMQAINASIGFDRKLWRQDIAGSLAHAAMLARVGIIASEDEAAIRQGLAEIARRIEAGDFPWDEGLEDIHMNIEARLTQAIGEAGKRLHTGRSRNDQVALDVRLWVRDAIDGLSAQVEDVMRALVARAEEHAATVMPGFTHLQPAQPVTLGHHLLAYVEMLSRDLSRLRDARARMNESPLGAAALAGTGFPIDRHMTAKALGFDGPTRNSLDSVASRDFAAEFLFCCAMCATHLSRFAEEVVIWTNPYFGFVKLSDAFTTGSSIMPQKRNPDAAELVRGKTGRINGALVGMLTVLKGLALTYFKDMQEDKEGIFDAAENLTLCLAATAGMVRDMKPDVARLEAAAGAGFSTATDLADWLVRELKMPFRDAHHVTGRLVAKAEAKGCDLAGLTLAEMQAEEPRIQDGIFGVLTVQASVASRTSFGGTAPDNVRRMAAEWRERLA</sequence>
<dbReference type="PRINTS" id="PR00149">
    <property type="entry name" value="FUMRATELYASE"/>
</dbReference>
<evidence type="ECO:0000256" key="4">
    <source>
        <dbReference type="ARBA" id="ARBA00022571"/>
    </source>
</evidence>
<comment type="subcellular location">
    <subcellularLocation>
        <location evidence="6">Cytoplasm</location>
    </subcellularLocation>
</comment>
<dbReference type="EMBL" id="NRSG01000033">
    <property type="protein sequence ID" value="MBK1657959.1"/>
    <property type="molecule type" value="Genomic_DNA"/>
</dbReference>
<dbReference type="PANTHER" id="PTHR43814:SF1">
    <property type="entry name" value="ARGININOSUCCINATE LYASE"/>
    <property type="match status" value="1"/>
</dbReference>
<dbReference type="InterPro" id="IPR000362">
    <property type="entry name" value="Fumarate_lyase_fam"/>
</dbReference>
<dbReference type="PROSITE" id="PS00163">
    <property type="entry name" value="FUMARATE_LYASES"/>
    <property type="match status" value="1"/>
</dbReference>
<feature type="region of interest" description="Disordered" evidence="7">
    <location>
        <begin position="15"/>
        <end position="38"/>
    </location>
</feature>
<keyword evidence="11" id="KW-1185">Reference proteome</keyword>